<protein>
    <submittedName>
        <fullName evidence="2">HD domain-containing protein</fullName>
    </submittedName>
</protein>
<reference evidence="2" key="1">
    <citation type="submission" date="2022-10" db="EMBL/GenBank/DDBJ databases">
        <title>Description of Fervidibacillus gen. nov. in the family Fervidibacillaceae fam. nov. with two species, Fervidibacillus albus sp. nov., and Fervidibacillus halotolerans sp. nov., isolated from tidal flat sediments.</title>
        <authorList>
            <person name="Kwon K.K."/>
            <person name="Yang S.-H."/>
        </authorList>
    </citation>
    <scope>NUCLEOTIDE SEQUENCE</scope>
    <source>
        <strain evidence="2">JCM 19140</strain>
    </source>
</reference>
<dbReference type="PANTHER" id="PTHR43155:SF2">
    <property type="entry name" value="CYCLIC DI-GMP PHOSPHODIESTERASE PA4108"/>
    <property type="match status" value="1"/>
</dbReference>
<dbReference type="CDD" id="cd00077">
    <property type="entry name" value="HDc"/>
    <property type="match status" value="1"/>
</dbReference>
<dbReference type="InterPro" id="IPR003607">
    <property type="entry name" value="HD/PDEase_dom"/>
</dbReference>
<dbReference type="Proteomes" id="UP001209318">
    <property type="component" value="Unassembled WGS sequence"/>
</dbReference>
<accession>A0AAE3LMQ2</accession>
<dbReference type="PROSITE" id="PS51832">
    <property type="entry name" value="HD_GYP"/>
    <property type="match status" value="1"/>
</dbReference>
<keyword evidence="3" id="KW-1185">Reference proteome</keyword>
<dbReference type="Pfam" id="PF13487">
    <property type="entry name" value="HD_5"/>
    <property type="match status" value="1"/>
</dbReference>
<dbReference type="AlphaFoldDB" id="A0AAE3LMQ2"/>
<name>A0AAE3LMQ2_9BACI</name>
<dbReference type="SUPFAM" id="SSF109604">
    <property type="entry name" value="HD-domain/PDEase-like"/>
    <property type="match status" value="1"/>
</dbReference>
<proteinExistence type="predicted"/>
<dbReference type="PANTHER" id="PTHR43155">
    <property type="entry name" value="CYCLIC DI-GMP PHOSPHODIESTERASE PA4108-RELATED"/>
    <property type="match status" value="1"/>
</dbReference>
<comment type="caution">
    <text evidence="2">The sequence shown here is derived from an EMBL/GenBank/DDBJ whole genome shotgun (WGS) entry which is preliminary data.</text>
</comment>
<sequence>MYKKSVKWIAVGDQLAEDIYEGDTLLLKKGTILTLHQVFTLQCSTIEKVCVHEFPSTNTRWKNDTSKYKYDSSYNFEKKLYEYVMTNLRNGRYQHFFQEEENYQLIKNNLLHIMTSSIIDNVLSALKIWDKNSFYHSIDAFIIGTLWLNKLGFDHLLEGSTGFLLHDIGKIKIPRDVLLKKEKLTEKEYEIVKMHVNFGEYLLKKFGFSGRICDMAMYHHHTLDGSGYPNTVCNHPEPTLEIKALMIVDVFSALTLDRPYRKAYSNEEAIAILKQEKHKYDPQLLESFVQFIS</sequence>
<evidence type="ECO:0000313" key="3">
    <source>
        <dbReference type="Proteomes" id="UP001209318"/>
    </source>
</evidence>
<dbReference type="Gene3D" id="1.10.3210.10">
    <property type="entry name" value="Hypothetical protein af1432"/>
    <property type="match status" value="1"/>
</dbReference>
<gene>
    <name evidence="2" type="ORF">OEV98_05490</name>
</gene>
<dbReference type="SMART" id="SM00471">
    <property type="entry name" value="HDc"/>
    <property type="match status" value="1"/>
</dbReference>
<dbReference type="RefSeq" id="WP_263072208.1">
    <property type="nucleotide sequence ID" value="NZ_JAOUSF010000002.1"/>
</dbReference>
<evidence type="ECO:0000313" key="2">
    <source>
        <dbReference type="EMBL" id="MCU9613002.1"/>
    </source>
</evidence>
<dbReference type="InterPro" id="IPR037522">
    <property type="entry name" value="HD_GYP_dom"/>
</dbReference>
<dbReference type="EMBL" id="JAOUSF010000002">
    <property type="protein sequence ID" value="MCU9613002.1"/>
    <property type="molecule type" value="Genomic_DNA"/>
</dbReference>
<feature type="domain" description="HD-GYP" evidence="1">
    <location>
        <begin position="111"/>
        <end position="293"/>
    </location>
</feature>
<evidence type="ECO:0000259" key="1">
    <source>
        <dbReference type="PROSITE" id="PS51832"/>
    </source>
</evidence>
<organism evidence="2 3">
    <name type="scientific">Perspicuibacillus lycopersici</name>
    <dbReference type="NCBI Taxonomy" id="1325689"/>
    <lineage>
        <taxon>Bacteria</taxon>
        <taxon>Bacillati</taxon>
        <taxon>Bacillota</taxon>
        <taxon>Bacilli</taxon>
        <taxon>Bacillales</taxon>
        <taxon>Bacillaceae</taxon>
        <taxon>Perspicuibacillus</taxon>
    </lineage>
</organism>